<dbReference type="EMBL" id="LGRX02006708">
    <property type="protein sequence ID" value="KAK3276205.1"/>
    <property type="molecule type" value="Genomic_DNA"/>
</dbReference>
<keyword evidence="3" id="KW-1185">Reference proteome</keyword>
<feature type="compositionally biased region" description="Pro residues" evidence="1">
    <location>
        <begin position="195"/>
        <end position="206"/>
    </location>
</feature>
<sequence length="284" mass="30506">MSISSWVYISADQNEQSHYLMDGRINSRDTANPFFSSTGTGSLWSRLYVDATEVAVAWSSLPIGYWFHLHLESSVFFNTPMHIMSSKFFSWSNAAAPLGCLQGLTSDLAFWDRALTPDELSELAGIDHGGPEQGTRRHLLAYDQGNLPAAIVAYYAIEMSHDKAMTDQVGGYADAELRNGASVEPYGPFNDPANSPRPPPSPPPLPSMLATTATLSTTSISSRRGAAAIASIAAADAFPFPASALSTLSATTSAHFVLAYSSSDRGTVSAYYFHRLSNTSANCK</sequence>
<reference evidence="2 3" key="1">
    <citation type="journal article" date="2015" name="Genome Biol. Evol.">
        <title>Comparative Genomics of a Bacterivorous Green Alga Reveals Evolutionary Causalities and Consequences of Phago-Mixotrophic Mode of Nutrition.</title>
        <authorList>
            <person name="Burns J.A."/>
            <person name="Paasch A."/>
            <person name="Narechania A."/>
            <person name="Kim E."/>
        </authorList>
    </citation>
    <scope>NUCLEOTIDE SEQUENCE [LARGE SCALE GENOMIC DNA]</scope>
    <source>
        <strain evidence="2 3">PLY_AMNH</strain>
    </source>
</reference>
<evidence type="ECO:0000313" key="3">
    <source>
        <dbReference type="Proteomes" id="UP001190700"/>
    </source>
</evidence>
<proteinExistence type="predicted"/>
<gene>
    <name evidence="2" type="ORF">CYMTET_15709</name>
</gene>
<comment type="caution">
    <text evidence="2">The sequence shown here is derived from an EMBL/GenBank/DDBJ whole genome shotgun (WGS) entry which is preliminary data.</text>
</comment>
<dbReference type="Proteomes" id="UP001190700">
    <property type="component" value="Unassembled WGS sequence"/>
</dbReference>
<protein>
    <submittedName>
        <fullName evidence="2">Uncharacterized protein</fullName>
    </submittedName>
</protein>
<dbReference type="AlphaFoldDB" id="A0AAE0GDG3"/>
<evidence type="ECO:0000256" key="1">
    <source>
        <dbReference type="SAM" id="MobiDB-lite"/>
    </source>
</evidence>
<evidence type="ECO:0000313" key="2">
    <source>
        <dbReference type="EMBL" id="KAK3276205.1"/>
    </source>
</evidence>
<name>A0AAE0GDG3_9CHLO</name>
<organism evidence="2 3">
    <name type="scientific">Cymbomonas tetramitiformis</name>
    <dbReference type="NCBI Taxonomy" id="36881"/>
    <lineage>
        <taxon>Eukaryota</taxon>
        <taxon>Viridiplantae</taxon>
        <taxon>Chlorophyta</taxon>
        <taxon>Pyramimonadophyceae</taxon>
        <taxon>Pyramimonadales</taxon>
        <taxon>Pyramimonadaceae</taxon>
        <taxon>Cymbomonas</taxon>
    </lineage>
</organism>
<accession>A0AAE0GDG3</accession>
<feature type="region of interest" description="Disordered" evidence="1">
    <location>
        <begin position="183"/>
        <end position="207"/>
    </location>
</feature>